<dbReference type="PANTHER" id="PTHR48081:SF28">
    <property type="entry name" value="ALPHA_BETA HYDROLASE FOLD-3 DOMAIN-CONTAINING PROTEIN"/>
    <property type="match status" value="1"/>
</dbReference>
<proteinExistence type="inferred from homology"/>
<dbReference type="Pfam" id="PF07859">
    <property type="entry name" value="Abhydrolase_3"/>
    <property type="match status" value="2"/>
</dbReference>
<dbReference type="SUPFAM" id="SSF53474">
    <property type="entry name" value="alpha/beta-Hydrolases"/>
    <property type="match status" value="1"/>
</dbReference>
<dbReference type="InterPro" id="IPR017157">
    <property type="entry name" value="Arylacetamide_deacetylase"/>
</dbReference>
<dbReference type="AlphaFoldDB" id="A0AAW0I6A0"/>
<feature type="active site" evidence="4">
    <location>
        <position position="391"/>
    </location>
</feature>
<keyword evidence="2" id="KW-0378">Hydrolase</keyword>
<dbReference type="EMBL" id="JBBHLL010000213">
    <property type="protein sequence ID" value="KAK7809784.1"/>
    <property type="molecule type" value="Genomic_DNA"/>
</dbReference>
<dbReference type="PANTHER" id="PTHR48081">
    <property type="entry name" value="AB HYDROLASE SUPERFAMILY PROTEIN C4A8.06C"/>
    <property type="match status" value="1"/>
</dbReference>
<dbReference type="Gene3D" id="3.40.50.1820">
    <property type="entry name" value="alpha/beta hydrolase"/>
    <property type="match status" value="1"/>
</dbReference>
<dbReference type="GO" id="GO:0052689">
    <property type="term" value="F:carboxylic ester hydrolase activity"/>
    <property type="evidence" value="ECO:0007669"/>
    <property type="project" value="InterPro"/>
</dbReference>
<dbReference type="GO" id="GO:0016020">
    <property type="term" value="C:membrane"/>
    <property type="evidence" value="ECO:0007669"/>
    <property type="project" value="InterPro"/>
</dbReference>
<evidence type="ECO:0000256" key="3">
    <source>
        <dbReference type="ARBA" id="ARBA00023157"/>
    </source>
</evidence>
<feature type="active site" evidence="4">
    <location>
        <position position="209"/>
    </location>
</feature>
<feature type="domain" description="Alpha/beta hydrolase fold-3" evidence="5">
    <location>
        <begin position="331"/>
        <end position="393"/>
    </location>
</feature>
<dbReference type="Proteomes" id="UP001488838">
    <property type="component" value="Unassembled WGS sequence"/>
</dbReference>
<dbReference type="InterPro" id="IPR029058">
    <property type="entry name" value="AB_hydrolase_fold"/>
</dbReference>
<evidence type="ECO:0000256" key="2">
    <source>
        <dbReference type="ARBA" id="ARBA00022801"/>
    </source>
</evidence>
<accession>A0AAW0I6A0</accession>
<evidence type="ECO:0000259" key="5">
    <source>
        <dbReference type="Pfam" id="PF07859"/>
    </source>
</evidence>
<organism evidence="6 7">
    <name type="scientific">Myodes glareolus</name>
    <name type="common">Bank vole</name>
    <name type="synonym">Clethrionomys glareolus</name>
    <dbReference type="NCBI Taxonomy" id="447135"/>
    <lineage>
        <taxon>Eukaryota</taxon>
        <taxon>Metazoa</taxon>
        <taxon>Chordata</taxon>
        <taxon>Craniata</taxon>
        <taxon>Vertebrata</taxon>
        <taxon>Euteleostomi</taxon>
        <taxon>Mammalia</taxon>
        <taxon>Eutheria</taxon>
        <taxon>Euarchontoglires</taxon>
        <taxon>Glires</taxon>
        <taxon>Rodentia</taxon>
        <taxon>Myomorpha</taxon>
        <taxon>Muroidea</taxon>
        <taxon>Cricetidae</taxon>
        <taxon>Arvicolinae</taxon>
        <taxon>Myodes</taxon>
    </lineage>
</organism>
<comment type="similarity">
    <text evidence="1">Belongs to the 'GDXG' lipolytic enzyme family.</text>
</comment>
<evidence type="ECO:0000313" key="7">
    <source>
        <dbReference type="Proteomes" id="UP001488838"/>
    </source>
</evidence>
<evidence type="ECO:0000256" key="4">
    <source>
        <dbReference type="PIRSR" id="PIRSR037251-1"/>
    </source>
</evidence>
<dbReference type="InterPro" id="IPR050300">
    <property type="entry name" value="GDXG_lipolytic_enzyme"/>
</dbReference>
<evidence type="ECO:0000256" key="1">
    <source>
        <dbReference type="ARBA" id="ARBA00010515"/>
    </source>
</evidence>
<comment type="caution">
    <text evidence="6">The sequence shown here is derived from an EMBL/GenBank/DDBJ whole genome shotgun (WGS) entry which is preliminary data.</text>
</comment>
<keyword evidence="3" id="KW-1015">Disulfide bond</keyword>
<gene>
    <name evidence="6" type="ORF">U0070_002573</name>
</gene>
<sequence>MGYKTLCFGFSCILFAYSVYSPVPENIEEPWKVRFMDAVIKMTSLVATLFENIGLMKYEEVFFTVTALQFTEPVSDENITVVDTNFRDIPVRLYLPKRKSERQRPAIIFIHGGAFVLGSCSKCTFSVCVWHHSKSISFVSEMSAYDDLNRLTANKLDAVIVGIDYRLAPQYPFPAALEDCVFVTKFFLQDKVLAKYGVDPAHICITGDSSGGTLVAAVIQLLQNDPEFKDRIKAQALIYPGLQVLDTSLPSHREYEHGPVVSREMIIKLASLYVTEDKTLLQALLRNEHMPPGSKDLFKFVNWSDFLPEKYKKNHVYREPILGKLNASYPALMDNRMSPLIANDSQLQSLPLTYVVTCEHDLIRDDSLIYITRLRNVGVQVTHDHIEEGIHGALSFTGAPVFLHLGLKIREKYISWLKENL</sequence>
<name>A0AAW0I6A0_MYOGA</name>
<evidence type="ECO:0000313" key="6">
    <source>
        <dbReference type="EMBL" id="KAK7809784.1"/>
    </source>
</evidence>
<protein>
    <recommendedName>
        <fullName evidence="5">Alpha/beta hydrolase fold-3 domain-containing protein</fullName>
    </recommendedName>
</protein>
<feature type="domain" description="Alpha/beta hydrolase fold-3" evidence="5">
    <location>
        <begin position="141"/>
        <end position="280"/>
    </location>
</feature>
<dbReference type="PIRSF" id="PIRSF037251">
    <property type="entry name" value="Arylacetamide_deacetylase"/>
    <property type="match status" value="1"/>
</dbReference>
<dbReference type="InterPro" id="IPR013094">
    <property type="entry name" value="AB_hydrolase_3"/>
</dbReference>
<feature type="active site" evidence="4">
    <location>
        <position position="361"/>
    </location>
</feature>
<reference evidence="6 7" key="1">
    <citation type="journal article" date="2023" name="bioRxiv">
        <title>Conserved and derived expression patterns and positive selection on dental genes reveal complex evolutionary context of ever-growing rodent molars.</title>
        <authorList>
            <person name="Calamari Z.T."/>
            <person name="Song A."/>
            <person name="Cohen E."/>
            <person name="Akter M."/>
            <person name="Roy R.D."/>
            <person name="Hallikas O."/>
            <person name="Christensen M.M."/>
            <person name="Li P."/>
            <person name="Marangoni P."/>
            <person name="Jernvall J."/>
            <person name="Klein O.D."/>
        </authorList>
    </citation>
    <scope>NUCLEOTIDE SEQUENCE [LARGE SCALE GENOMIC DNA]</scope>
    <source>
        <strain evidence="6">V071</strain>
    </source>
</reference>
<keyword evidence="7" id="KW-1185">Reference proteome</keyword>